<dbReference type="Gene3D" id="3.10.10.10">
    <property type="entry name" value="HIV Type 1 Reverse Transcriptase, subunit A, domain 1"/>
    <property type="match status" value="1"/>
</dbReference>
<organism evidence="5">
    <name type="scientific">Tanacetum cinerariifolium</name>
    <name type="common">Dalmatian daisy</name>
    <name type="synonym">Chrysanthemum cinerariifolium</name>
    <dbReference type="NCBI Taxonomy" id="118510"/>
    <lineage>
        <taxon>Eukaryota</taxon>
        <taxon>Viridiplantae</taxon>
        <taxon>Streptophyta</taxon>
        <taxon>Embryophyta</taxon>
        <taxon>Tracheophyta</taxon>
        <taxon>Spermatophyta</taxon>
        <taxon>Magnoliopsida</taxon>
        <taxon>eudicotyledons</taxon>
        <taxon>Gunneridae</taxon>
        <taxon>Pentapetalae</taxon>
        <taxon>asterids</taxon>
        <taxon>campanulids</taxon>
        <taxon>Asterales</taxon>
        <taxon>Asteraceae</taxon>
        <taxon>Asteroideae</taxon>
        <taxon>Anthemideae</taxon>
        <taxon>Anthemidinae</taxon>
        <taxon>Tanacetum</taxon>
    </lineage>
</organism>
<name>A0A699H1U1_TANCI</name>
<feature type="compositionally biased region" description="Low complexity" evidence="2">
    <location>
        <begin position="52"/>
        <end position="62"/>
    </location>
</feature>
<evidence type="ECO:0000259" key="3">
    <source>
        <dbReference type="Pfam" id="PF17921"/>
    </source>
</evidence>
<dbReference type="EMBL" id="BKCJ010091123">
    <property type="protein sequence ID" value="GEX13089.1"/>
    <property type="molecule type" value="Genomic_DNA"/>
</dbReference>
<dbReference type="InterPro" id="IPR043128">
    <property type="entry name" value="Rev_trsase/Diguanyl_cyclase"/>
</dbReference>
<dbReference type="InterPro" id="IPR056924">
    <property type="entry name" value="SH3_Tf2-1"/>
</dbReference>
<comment type="caution">
    <text evidence="5">The sequence shown here is derived from an EMBL/GenBank/DDBJ whole genome shotgun (WGS) entry which is preliminary data.</text>
</comment>
<dbReference type="Pfam" id="PF17921">
    <property type="entry name" value="Integrase_H2C2"/>
    <property type="match status" value="1"/>
</dbReference>
<dbReference type="SUPFAM" id="SSF56672">
    <property type="entry name" value="DNA/RNA polymerases"/>
    <property type="match status" value="1"/>
</dbReference>
<dbReference type="Gene3D" id="1.10.340.70">
    <property type="match status" value="1"/>
</dbReference>
<evidence type="ECO:0000256" key="1">
    <source>
        <dbReference type="SAM" id="Coils"/>
    </source>
</evidence>
<evidence type="ECO:0000256" key="2">
    <source>
        <dbReference type="SAM" id="MobiDB-lite"/>
    </source>
</evidence>
<dbReference type="AlphaFoldDB" id="A0A699H1U1"/>
<sequence>MDSNEAMIVLPAMSHFEGVFCDPNFSLGCTYLKGRNRGNGRDGDLSEESSETNKSSSESDASSQRRLHNRKCRDDLRNIKVYPLNSEGSSNPDEFLEWVQTMDIIIMVKGYDKKKALKLVVVKLKRFIGGLNSNIAEKLELQPLWIFKDACKMAIAMDKQAKKRKIKDLQGEIETEDEQPVFDESNKEVMVGADCGDICTIKGKVCSLIINRGSCANAASTYMVEKLGLSTMKHPHPYKRQWLSQGNEVKVTRQVIVPFSMGTVYHGEITCDVVPMDACHLFLDRPWLFNKHVYHNGHLNTYSLFINDKKITLTLLKPNEISKVEMNTKSDKVLFMSQKEVVKELESGTYVLALLMCKKMRKKGHNVSSLVKPLLSEFADVFLKELPPSLPPIRGIEHQIDLIPGPFVTKKDGSMHMCVDSRAINNITIKLRYPIPRLDDITFMRLMNEVLRLLVGKFVVVYFYDILVYSKSEEEHLVSKEGISMDPSKVETIKSCPTPYSITEWHKLAQAAFECLKYKLSSAPILALPNFDMLFELECDHKLNPRHAKWLEFLQMYSFVSEHKVGSLNVVANALSRRHYMLSILEARVLGFSFIKELYESDPDFGPLLCLSRNLSKGPQVVQDGFLFKNGRLCIPIGSIQDLLIREAHDGGLAGHFSNTKTLEILNEHFYWPCMIKDVQAFITRYPTCHQAISTFHKGLYTPIPTPDWPWEDLSIDFIVALPITQKKKDVSMVVVDQIKRLHEQVKAKIEKANQMYKAKANKNHKQPTFSPSDLVWIHLRKQRFPSKRKNKQMLRAEGPFKVLECFGDSAYKVELPGDVFVSNTFNAGDLTPYLEDDYLEDLRSSPNLEGEDDADVFKVSVLPNEPHKLLMNSNESMVVLPIMSHFEGVFGDPNFSLGCTLLERNRKERTSKFILNTDIFEARFKGNETVRDSIVNDKCNWPIEWTALYPMLNQISIPTSSSRKDSVMWMNVDNKEVEYSTKVVWKCLIEDWSKVEWNQVVWFS</sequence>
<gene>
    <name evidence="5" type="ORF">Tci_285064</name>
</gene>
<feature type="coiled-coil region" evidence="1">
    <location>
        <begin position="736"/>
        <end position="763"/>
    </location>
</feature>
<dbReference type="PANTHER" id="PTHR35046:SF26">
    <property type="entry name" value="RNA-DIRECTED DNA POLYMERASE"/>
    <property type="match status" value="1"/>
</dbReference>
<evidence type="ECO:0000259" key="4">
    <source>
        <dbReference type="Pfam" id="PF24626"/>
    </source>
</evidence>
<feature type="domain" description="Tf2-1-like SH3-like" evidence="4">
    <location>
        <begin position="774"/>
        <end position="834"/>
    </location>
</feature>
<dbReference type="Pfam" id="PF24626">
    <property type="entry name" value="SH3_Tf2-1"/>
    <property type="match status" value="1"/>
</dbReference>
<feature type="region of interest" description="Disordered" evidence="2">
    <location>
        <begin position="38"/>
        <end position="68"/>
    </location>
</feature>
<proteinExistence type="predicted"/>
<protein>
    <submittedName>
        <fullName evidence="5">Uncharacterized protein</fullName>
    </submittedName>
</protein>
<dbReference type="PANTHER" id="PTHR35046">
    <property type="entry name" value="ZINC KNUCKLE (CCHC-TYPE) FAMILY PROTEIN"/>
    <property type="match status" value="1"/>
</dbReference>
<evidence type="ECO:0000313" key="5">
    <source>
        <dbReference type="EMBL" id="GEX13089.1"/>
    </source>
</evidence>
<reference evidence="5" key="1">
    <citation type="journal article" date="2019" name="Sci. Rep.">
        <title>Draft genome of Tanacetum cinerariifolium, the natural source of mosquito coil.</title>
        <authorList>
            <person name="Yamashiro T."/>
            <person name="Shiraishi A."/>
            <person name="Satake H."/>
            <person name="Nakayama K."/>
        </authorList>
    </citation>
    <scope>NUCLEOTIDE SEQUENCE</scope>
</reference>
<accession>A0A699H1U1</accession>
<dbReference type="InterPro" id="IPR043502">
    <property type="entry name" value="DNA/RNA_pol_sf"/>
</dbReference>
<keyword evidence="1" id="KW-0175">Coiled coil</keyword>
<feature type="domain" description="Integrase zinc-binding" evidence="3">
    <location>
        <begin position="640"/>
        <end position="692"/>
    </location>
</feature>
<dbReference type="Gene3D" id="3.30.70.270">
    <property type="match status" value="1"/>
</dbReference>
<dbReference type="InterPro" id="IPR041588">
    <property type="entry name" value="Integrase_H2C2"/>
</dbReference>
<dbReference type="CDD" id="cd00303">
    <property type="entry name" value="retropepsin_like"/>
    <property type="match status" value="1"/>
</dbReference>